<dbReference type="EMBL" id="BKCJ010007207">
    <property type="protein sequence ID" value="GEU76072.1"/>
    <property type="molecule type" value="Genomic_DNA"/>
</dbReference>
<gene>
    <name evidence="1" type="ORF">Tci_048050</name>
</gene>
<reference evidence="1" key="1">
    <citation type="journal article" date="2019" name="Sci. Rep.">
        <title>Draft genome of Tanacetum cinerariifolium, the natural source of mosquito coil.</title>
        <authorList>
            <person name="Yamashiro T."/>
            <person name="Shiraishi A."/>
            <person name="Satake H."/>
            <person name="Nakayama K."/>
        </authorList>
    </citation>
    <scope>NUCLEOTIDE SEQUENCE</scope>
</reference>
<protein>
    <submittedName>
        <fullName evidence="1">Uncharacterized protein</fullName>
    </submittedName>
</protein>
<name>A0A6L2MTM8_TANCI</name>
<organism evidence="1">
    <name type="scientific">Tanacetum cinerariifolium</name>
    <name type="common">Dalmatian daisy</name>
    <name type="synonym">Chrysanthemum cinerariifolium</name>
    <dbReference type="NCBI Taxonomy" id="118510"/>
    <lineage>
        <taxon>Eukaryota</taxon>
        <taxon>Viridiplantae</taxon>
        <taxon>Streptophyta</taxon>
        <taxon>Embryophyta</taxon>
        <taxon>Tracheophyta</taxon>
        <taxon>Spermatophyta</taxon>
        <taxon>Magnoliopsida</taxon>
        <taxon>eudicotyledons</taxon>
        <taxon>Gunneridae</taxon>
        <taxon>Pentapetalae</taxon>
        <taxon>asterids</taxon>
        <taxon>campanulids</taxon>
        <taxon>Asterales</taxon>
        <taxon>Asteraceae</taxon>
        <taxon>Asteroideae</taxon>
        <taxon>Anthemideae</taxon>
        <taxon>Anthemidinae</taxon>
        <taxon>Tanacetum</taxon>
    </lineage>
</organism>
<dbReference type="AlphaFoldDB" id="A0A6L2MTM8"/>
<sequence>MMHSISPCHVFIPAMSAYSFTMHHLASRLPSILHASCMVSYKDNLYKLLLVQVMVAPTIPISAVSAQGSFRDMINIGVDIIYLEPVAAVVFPAAAVVRTLAQHGEAIRGIQEHLLRVPIQEELTALRFKVDIAEAENASLRARIKTMEAVKKVTRNHERLARIGIEQQLALVQESHRQDREDFKKLKEFMTSQFGQRS</sequence>
<comment type="caution">
    <text evidence="1">The sequence shown here is derived from an EMBL/GenBank/DDBJ whole genome shotgun (WGS) entry which is preliminary data.</text>
</comment>
<proteinExistence type="predicted"/>
<accession>A0A6L2MTM8</accession>
<evidence type="ECO:0000313" key="1">
    <source>
        <dbReference type="EMBL" id="GEU76072.1"/>
    </source>
</evidence>